<dbReference type="RefSeq" id="WP_092907619.1">
    <property type="nucleotide sequence ID" value="NZ_FOZS01000008.1"/>
</dbReference>
<dbReference type="EMBL" id="FOZS01000008">
    <property type="protein sequence ID" value="SFT06635.1"/>
    <property type="molecule type" value="Genomic_DNA"/>
</dbReference>
<gene>
    <name evidence="3" type="ORF">SAMN04488556_4187</name>
</gene>
<organism evidence="3 4">
    <name type="scientific">Halostagnicola kamekurae</name>
    <dbReference type="NCBI Taxonomy" id="619731"/>
    <lineage>
        <taxon>Archaea</taxon>
        <taxon>Methanobacteriati</taxon>
        <taxon>Methanobacteriota</taxon>
        <taxon>Stenosarchaea group</taxon>
        <taxon>Halobacteria</taxon>
        <taxon>Halobacteriales</taxon>
        <taxon>Natrialbaceae</taxon>
        <taxon>Halostagnicola</taxon>
    </lineage>
</organism>
<dbReference type="AlphaFoldDB" id="A0A1I6UYX3"/>
<reference evidence="4" key="1">
    <citation type="submission" date="2016-10" db="EMBL/GenBank/DDBJ databases">
        <authorList>
            <person name="Varghese N."/>
            <person name="Submissions S."/>
        </authorList>
    </citation>
    <scope>NUCLEOTIDE SEQUENCE [LARGE SCALE GENOMIC DNA]</scope>
    <source>
        <strain evidence="4">DSM 22427</strain>
    </source>
</reference>
<keyword evidence="2" id="KW-0812">Transmembrane</keyword>
<keyword evidence="2" id="KW-1133">Transmembrane helix</keyword>
<name>A0A1I6UYX3_9EURY</name>
<evidence type="ECO:0000313" key="3">
    <source>
        <dbReference type="EMBL" id="SFT06635.1"/>
    </source>
</evidence>
<protein>
    <recommendedName>
        <fullName evidence="5">TerB-C domain-containing protein</fullName>
    </recommendedName>
</protein>
<sequence>MAELLVFTFLASIVAVYSILPRHRQLRVRYNLWTKPRFAYILIAFLVIIGSYWLSIYLESLEAASVPVSYGVGSVEVTPLLVESLQLVAVLGIVGLFLGVFLKSSIRVKNEEKIVSILRDLNNQGDYSTLVNLIQNHYRPLVHHPEEPQRQPSLAEVYARELREEVEDEPDSLRERVIRWYRAQYYVQLVNYWLIDTAPEASSYTETLFLDPEFSAQYPVIDPDLGVKLIRDDSLEGFQRRNAVHRYLRTLVKTENSLLYRDLQNNTSTDGMYRYKIEEDNRLIHALFSDMDRVEDLDIYKPVGDAVRDIIVDQRRQEFDEYNDQSLTDTRISDDHIFRDPVFIGIQFFDVLVKEAFHQKVSWHVWLSYYETFTQEICRNYEITEYSDPDASVPNDYSRLLNEMVGNMCDWMRMMQAEVVSRTSDTEACDVPLHAPEEAATSAARTSTDKDKSSVSSETASIEDETGDTDVFEKFLTIRSSYTGRDSASIPKMTGIILVSCNVEILTTSEIPDRFKRDITERILLTGVELRNHGEGSLPWEYSELLLANIEERLTGRRANPQYAEQLQDVYADIRDEVFLEEDVGVDFVDRLDELIGHP</sequence>
<accession>A0A1I6UYX3</accession>
<evidence type="ECO:0000256" key="2">
    <source>
        <dbReference type="SAM" id="Phobius"/>
    </source>
</evidence>
<feature type="transmembrane region" description="Helical" evidence="2">
    <location>
        <begin position="6"/>
        <end position="26"/>
    </location>
</feature>
<evidence type="ECO:0008006" key="5">
    <source>
        <dbReference type="Google" id="ProtNLM"/>
    </source>
</evidence>
<proteinExistence type="predicted"/>
<feature type="transmembrane region" description="Helical" evidence="2">
    <location>
        <begin position="38"/>
        <end position="58"/>
    </location>
</feature>
<dbReference type="Proteomes" id="UP000199199">
    <property type="component" value="Unassembled WGS sequence"/>
</dbReference>
<evidence type="ECO:0000256" key="1">
    <source>
        <dbReference type="SAM" id="MobiDB-lite"/>
    </source>
</evidence>
<keyword evidence="2" id="KW-0472">Membrane</keyword>
<keyword evidence="4" id="KW-1185">Reference proteome</keyword>
<feature type="transmembrane region" description="Helical" evidence="2">
    <location>
        <begin position="78"/>
        <end position="102"/>
    </location>
</feature>
<feature type="region of interest" description="Disordered" evidence="1">
    <location>
        <begin position="436"/>
        <end position="465"/>
    </location>
</feature>
<dbReference type="OrthoDB" id="275638at2157"/>
<evidence type="ECO:0000313" key="4">
    <source>
        <dbReference type="Proteomes" id="UP000199199"/>
    </source>
</evidence>